<feature type="domain" description="N-acetyltransferase" evidence="1">
    <location>
        <begin position="12"/>
        <end position="164"/>
    </location>
</feature>
<reference evidence="2 3" key="1">
    <citation type="journal article" date="2019" name="Int. J. Syst. Evol. Microbiol.">
        <title>The Global Catalogue of Microorganisms (GCM) 10K type strain sequencing project: providing services to taxonomists for standard genome sequencing and annotation.</title>
        <authorList>
            <consortium name="The Broad Institute Genomics Platform"/>
            <consortium name="The Broad Institute Genome Sequencing Center for Infectious Disease"/>
            <person name="Wu L."/>
            <person name="Ma J."/>
        </authorList>
    </citation>
    <scope>NUCLEOTIDE SEQUENCE [LARGE SCALE GENOMIC DNA]</scope>
    <source>
        <strain evidence="2 3">JCM 14303</strain>
    </source>
</reference>
<dbReference type="InterPro" id="IPR016181">
    <property type="entry name" value="Acyl_CoA_acyltransferase"/>
</dbReference>
<dbReference type="Pfam" id="PF00583">
    <property type="entry name" value="Acetyltransf_1"/>
    <property type="match status" value="1"/>
</dbReference>
<name>A0ABN2ATL9_9ACTN</name>
<protein>
    <recommendedName>
        <fullName evidence="1">N-acetyltransferase domain-containing protein</fullName>
    </recommendedName>
</protein>
<dbReference type="Proteomes" id="UP001500363">
    <property type="component" value="Unassembled WGS sequence"/>
</dbReference>
<evidence type="ECO:0000259" key="1">
    <source>
        <dbReference type="PROSITE" id="PS51186"/>
    </source>
</evidence>
<dbReference type="CDD" id="cd04301">
    <property type="entry name" value="NAT_SF"/>
    <property type="match status" value="1"/>
</dbReference>
<dbReference type="InterPro" id="IPR000182">
    <property type="entry name" value="GNAT_dom"/>
</dbReference>
<organism evidence="2 3">
    <name type="scientific">Kribbella lupini</name>
    <dbReference type="NCBI Taxonomy" id="291602"/>
    <lineage>
        <taxon>Bacteria</taxon>
        <taxon>Bacillati</taxon>
        <taxon>Actinomycetota</taxon>
        <taxon>Actinomycetes</taxon>
        <taxon>Propionibacteriales</taxon>
        <taxon>Kribbellaceae</taxon>
        <taxon>Kribbella</taxon>
    </lineage>
</organism>
<dbReference type="SUPFAM" id="SSF55729">
    <property type="entry name" value="Acyl-CoA N-acyltransferases (Nat)"/>
    <property type="match status" value="1"/>
</dbReference>
<proteinExistence type="predicted"/>
<sequence>MPAPVTRRTDDFLIRRAVAGDRCKLSAMLDGLSELSLYFRFQTAVGHPPRAAVIEPLLSSSGQSWVAERNDHLVAHAMWAWVYGATGTPTAELAAIVADPYQGRGLGTRMLDLAGAHAHAAGARQLLLVVSAANDRTLRLIRRRWPTAPADRDGPLINFTIPTT</sequence>
<keyword evidence="3" id="KW-1185">Reference proteome</keyword>
<comment type="caution">
    <text evidence="2">The sequence shown here is derived from an EMBL/GenBank/DDBJ whole genome shotgun (WGS) entry which is preliminary data.</text>
</comment>
<accession>A0ABN2ATL9</accession>
<gene>
    <name evidence="2" type="ORF">GCM10009741_27870</name>
</gene>
<dbReference type="Gene3D" id="3.40.630.30">
    <property type="match status" value="1"/>
</dbReference>
<dbReference type="PROSITE" id="PS51186">
    <property type="entry name" value="GNAT"/>
    <property type="match status" value="1"/>
</dbReference>
<evidence type="ECO:0000313" key="2">
    <source>
        <dbReference type="EMBL" id="GAA1524834.1"/>
    </source>
</evidence>
<evidence type="ECO:0000313" key="3">
    <source>
        <dbReference type="Proteomes" id="UP001500363"/>
    </source>
</evidence>
<dbReference type="EMBL" id="BAAANC010000002">
    <property type="protein sequence ID" value="GAA1524834.1"/>
    <property type="molecule type" value="Genomic_DNA"/>
</dbReference>